<accession>A0A523V1V7</accession>
<dbReference type="InterPro" id="IPR000297">
    <property type="entry name" value="PPIase_PpiC"/>
</dbReference>
<feature type="coiled-coil region" evidence="8">
    <location>
        <begin position="151"/>
        <end position="189"/>
    </location>
</feature>
<dbReference type="InterPro" id="IPR046357">
    <property type="entry name" value="PPIase_dom_sf"/>
</dbReference>
<dbReference type="PANTHER" id="PTHR47245">
    <property type="entry name" value="PEPTIDYLPROLYL ISOMERASE"/>
    <property type="match status" value="1"/>
</dbReference>
<protein>
    <recommendedName>
        <fullName evidence="2">peptidylprolyl isomerase</fullName>
        <ecNumber evidence="2">5.2.1.8</ecNumber>
    </recommendedName>
</protein>
<feature type="domain" description="PpiC" evidence="10">
    <location>
        <begin position="206"/>
        <end position="294"/>
    </location>
</feature>
<evidence type="ECO:0000256" key="9">
    <source>
        <dbReference type="SAM" id="Phobius"/>
    </source>
</evidence>
<keyword evidence="6 7" id="KW-0413">Isomerase</keyword>
<dbReference type="GO" id="GO:0003755">
    <property type="term" value="F:peptidyl-prolyl cis-trans isomerase activity"/>
    <property type="evidence" value="ECO:0007669"/>
    <property type="project" value="UniProtKB-KW"/>
</dbReference>
<comment type="catalytic activity">
    <reaction evidence="1">
        <text>[protein]-peptidylproline (omega=180) = [protein]-peptidylproline (omega=0)</text>
        <dbReference type="Rhea" id="RHEA:16237"/>
        <dbReference type="Rhea" id="RHEA-COMP:10747"/>
        <dbReference type="Rhea" id="RHEA-COMP:10748"/>
        <dbReference type="ChEBI" id="CHEBI:83833"/>
        <dbReference type="ChEBI" id="CHEBI:83834"/>
        <dbReference type="EC" id="5.2.1.8"/>
    </reaction>
</comment>
<dbReference type="Pfam" id="PF13616">
    <property type="entry name" value="Rotamase_3"/>
    <property type="match status" value="1"/>
</dbReference>
<evidence type="ECO:0000256" key="3">
    <source>
        <dbReference type="ARBA" id="ARBA00022729"/>
    </source>
</evidence>
<dbReference type="SUPFAM" id="SSF109998">
    <property type="entry name" value="Triger factor/SurA peptide-binding domain-like"/>
    <property type="match status" value="1"/>
</dbReference>
<dbReference type="AlphaFoldDB" id="A0A523V1V7"/>
<dbReference type="EMBL" id="SOJK01000004">
    <property type="protein sequence ID" value="TET48720.1"/>
    <property type="molecule type" value="Genomic_DNA"/>
</dbReference>
<dbReference type="Gene3D" id="3.10.50.40">
    <property type="match status" value="1"/>
</dbReference>
<evidence type="ECO:0000256" key="4">
    <source>
        <dbReference type="ARBA" id="ARBA00022764"/>
    </source>
</evidence>
<sequence>MREGGSQGETFPLTILRKGRRVKLFLFLAFFIFSGVSISAYSLELIDQIIAVVNGEIITQSELLLELHLLPTYSPNNPGLTREVLSYLIKKKIYLQEAKRQGITVSSRRVEKIIADEKKGMSSQEFERILGEAKISLEGYKSWLKTEILIYELKREKSKQIEQEIRVDKEEIENFYLDLKQHLEEHKDEGEVKEFFELYKDELVHAGEVKIAQILVQSEREADYILKQIKEGEDFSVLAKEFSLGQGVEKGAELGWVNLRDLKPPLKKLIGDLQIYEAIKIKEEDFYRIIQLQDKKEISFSYYQDKIRQYLENKRREESLREWFENLESKAEIKILTDLAGEIR</sequence>
<organism evidence="11 12">
    <name type="scientific">Aerophobetes bacterium</name>
    <dbReference type="NCBI Taxonomy" id="2030807"/>
    <lineage>
        <taxon>Bacteria</taxon>
        <taxon>Candidatus Aerophobota</taxon>
    </lineage>
</organism>
<keyword evidence="4" id="KW-0574">Periplasm</keyword>
<reference evidence="11 12" key="1">
    <citation type="submission" date="2019-03" db="EMBL/GenBank/DDBJ databases">
        <title>Metabolic potential of uncultured bacteria and archaea associated with petroleum seepage in deep-sea sediments.</title>
        <authorList>
            <person name="Dong X."/>
            <person name="Hubert C."/>
        </authorList>
    </citation>
    <scope>NUCLEOTIDE SEQUENCE [LARGE SCALE GENOMIC DNA]</scope>
    <source>
        <strain evidence="11">E29_bin78</strain>
    </source>
</reference>
<keyword evidence="8" id="KW-0175">Coiled coil</keyword>
<dbReference type="Proteomes" id="UP000320679">
    <property type="component" value="Unassembled WGS sequence"/>
</dbReference>
<keyword evidence="5 7" id="KW-0697">Rotamase</keyword>
<name>A0A523V1V7_UNCAE</name>
<gene>
    <name evidence="11" type="ORF">E3J59_00105</name>
</gene>
<feature type="transmembrane region" description="Helical" evidence="9">
    <location>
        <begin position="24"/>
        <end position="43"/>
    </location>
</feature>
<dbReference type="PANTHER" id="PTHR47245:SF1">
    <property type="entry name" value="FOLDASE PROTEIN PRSA"/>
    <property type="match status" value="1"/>
</dbReference>
<evidence type="ECO:0000313" key="12">
    <source>
        <dbReference type="Proteomes" id="UP000320679"/>
    </source>
</evidence>
<evidence type="ECO:0000256" key="7">
    <source>
        <dbReference type="PROSITE-ProRule" id="PRU00278"/>
    </source>
</evidence>
<dbReference type="EC" id="5.2.1.8" evidence="2"/>
<evidence type="ECO:0000259" key="10">
    <source>
        <dbReference type="PROSITE" id="PS50198"/>
    </source>
</evidence>
<keyword evidence="9" id="KW-0812">Transmembrane</keyword>
<keyword evidence="3" id="KW-0732">Signal</keyword>
<dbReference type="InterPro" id="IPR015391">
    <property type="entry name" value="SurA_N"/>
</dbReference>
<evidence type="ECO:0000256" key="1">
    <source>
        <dbReference type="ARBA" id="ARBA00000971"/>
    </source>
</evidence>
<dbReference type="InterPro" id="IPR050245">
    <property type="entry name" value="PrsA_foldase"/>
</dbReference>
<dbReference type="Gene3D" id="1.10.4030.10">
    <property type="entry name" value="Porin chaperone SurA, peptide-binding domain"/>
    <property type="match status" value="1"/>
</dbReference>
<evidence type="ECO:0000313" key="11">
    <source>
        <dbReference type="EMBL" id="TET48720.1"/>
    </source>
</evidence>
<evidence type="ECO:0000256" key="5">
    <source>
        <dbReference type="ARBA" id="ARBA00023110"/>
    </source>
</evidence>
<keyword evidence="9" id="KW-0472">Membrane</keyword>
<proteinExistence type="predicted"/>
<dbReference type="InterPro" id="IPR027304">
    <property type="entry name" value="Trigger_fact/SurA_dom_sf"/>
</dbReference>
<dbReference type="Pfam" id="PF09312">
    <property type="entry name" value="SurA_N"/>
    <property type="match status" value="1"/>
</dbReference>
<dbReference type="PROSITE" id="PS50198">
    <property type="entry name" value="PPIC_PPIASE_2"/>
    <property type="match status" value="1"/>
</dbReference>
<dbReference type="SUPFAM" id="SSF54534">
    <property type="entry name" value="FKBP-like"/>
    <property type="match status" value="1"/>
</dbReference>
<evidence type="ECO:0000256" key="2">
    <source>
        <dbReference type="ARBA" id="ARBA00013194"/>
    </source>
</evidence>
<comment type="caution">
    <text evidence="11">The sequence shown here is derived from an EMBL/GenBank/DDBJ whole genome shotgun (WGS) entry which is preliminary data.</text>
</comment>
<evidence type="ECO:0000256" key="8">
    <source>
        <dbReference type="SAM" id="Coils"/>
    </source>
</evidence>
<evidence type="ECO:0000256" key="6">
    <source>
        <dbReference type="ARBA" id="ARBA00023235"/>
    </source>
</evidence>
<keyword evidence="9" id="KW-1133">Transmembrane helix</keyword>